<gene>
    <name evidence="4" type="ORF">J2S67_000872</name>
</gene>
<feature type="region of interest" description="Disordered" evidence="3">
    <location>
        <begin position="120"/>
        <end position="164"/>
    </location>
</feature>
<protein>
    <submittedName>
        <fullName evidence="4">Single-strand DNA-binding protein</fullName>
    </submittedName>
</protein>
<keyword evidence="5" id="KW-1185">Reference proteome</keyword>
<evidence type="ECO:0000256" key="2">
    <source>
        <dbReference type="PROSITE-ProRule" id="PRU00252"/>
    </source>
</evidence>
<dbReference type="PROSITE" id="PS50935">
    <property type="entry name" value="SSB"/>
    <property type="match status" value="1"/>
</dbReference>
<keyword evidence="1 2" id="KW-0238">DNA-binding</keyword>
<dbReference type="EMBL" id="JAVDXX010000001">
    <property type="protein sequence ID" value="MDR7293604.1"/>
    <property type="molecule type" value="Genomic_DNA"/>
</dbReference>
<accession>A0ABU1YZ12</accession>
<organism evidence="4 5">
    <name type="scientific">Pseudoglutamicibacter albus</name>
    <dbReference type="NCBI Taxonomy" id="98671"/>
    <lineage>
        <taxon>Bacteria</taxon>
        <taxon>Bacillati</taxon>
        <taxon>Actinomycetota</taxon>
        <taxon>Actinomycetes</taxon>
        <taxon>Micrococcales</taxon>
        <taxon>Micrococcaceae</taxon>
        <taxon>Pseudoglutamicibacter</taxon>
    </lineage>
</organism>
<reference evidence="4" key="1">
    <citation type="submission" date="2023-07" db="EMBL/GenBank/DDBJ databases">
        <title>Sequencing the genomes of 1000 actinobacteria strains.</title>
        <authorList>
            <person name="Klenk H.-P."/>
        </authorList>
    </citation>
    <scope>NUCLEOTIDE SEQUENCE</scope>
    <source>
        <strain evidence="4">DSM 13068</strain>
    </source>
</reference>
<sequence length="190" mass="20466">MTDYVSLRGFVATEIQLKHHENFKVASFRLGCPESRFNRETQEWEETGINWYSVSAFRDLGSNVMCSLSKGDRVMVSGRLKVRQFTREDNSTGTTVEVLADAVGPDLLFGTASYVRTSQAKRGTGAANGEARSEEARNGLSNGIGNTETGNESPAGNVDSSASSSTTFAFGSTTLVEDDADEDVTARLTA</sequence>
<dbReference type="GO" id="GO:0003677">
    <property type="term" value="F:DNA binding"/>
    <property type="evidence" value="ECO:0007669"/>
    <property type="project" value="UniProtKB-KW"/>
</dbReference>
<dbReference type="CDD" id="cd04496">
    <property type="entry name" value="SSB_OBF"/>
    <property type="match status" value="1"/>
</dbReference>
<dbReference type="PANTHER" id="PTHR10302:SF0">
    <property type="entry name" value="SINGLE-STRANDED DNA-BINDING PROTEIN, MITOCHONDRIAL"/>
    <property type="match status" value="1"/>
</dbReference>
<dbReference type="PANTHER" id="PTHR10302">
    <property type="entry name" value="SINGLE-STRANDED DNA-BINDING PROTEIN"/>
    <property type="match status" value="1"/>
</dbReference>
<evidence type="ECO:0000256" key="1">
    <source>
        <dbReference type="ARBA" id="ARBA00023125"/>
    </source>
</evidence>
<dbReference type="InterPro" id="IPR011344">
    <property type="entry name" value="ssDNA-bd"/>
</dbReference>
<evidence type="ECO:0000313" key="5">
    <source>
        <dbReference type="Proteomes" id="UP001180715"/>
    </source>
</evidence>
<dbReference type="Proteomes" id="UP001180715">
    <property type="component" value="Unassembled WGS sequence"/>
</dbReference>
<dbReference type="RefSeq" id="WP_070490787.1">
    <property type="nucleotide sequence ID" value="NZ_JAVDXX010000001.1"/>
</dbReference>
<evidence type="ECO:0000256" key="3">
    <source>
        <dbReference type="SAM" id="MobiDB-lite"/>
    </source>
</evidence>
<evidence type="ECO:0000313" key="4">
    <source>
        <dbReference type="EMBL" id="MDR7293604.1"/>
    </source>
</evidence>
<dbReference type="InterPro" id="IPR012340">
    <property type="entry name" value="NA-bd_OB-fold"/>
</dbReference>
<dbReference type="Pfam" id="PF00436">
    <property type="entry name" value="SSB"/>
    <property type="match status" value="1"/>
</dbReference>
<proteinExistence type="predicted"/>
<feature type="compositionally biased region" description="Polar residues" evidence="3">
    <location>
        <begin position="139"/>
        <end position="154"/>
    </location>
</feature>
<dbReference type="Gene3D" id="2.40.50.140">
    <property type="entry name" value="Nucleic acid-binding proteins"/>
    <property type="match status" value="1"/>
</dbReference>
<dbReference type="SUPFAM" id="SSF50249">
    <property type="entry name" value="Nucleic acid-binding proteins"/>
    <property type="match status" value="1"/>
</dbReference>
<name>A0ABU1YZ12_9MICC</name>
<dbReference type="InterPro" id="IPR000424">
    <property type="entry name" value="Primosome_PriB/ssb"/>
</dbReference>
<comment type="caution">
    <text evidence="4">The sequence shown here is derived from an EMBL/GenBank/DDBJ whole genome shotgun (WGS) entry which is preliminary data.</text>
</comment>